<dbReference type="GO" id="GO:0006508">
    <property type="term" value="P:proteolysis"/>
    <property type="evidence" value="ECO:0007669"/>
    <property type="project" value="UniProtKB-KW"/>
</dbReference>
<organism evidence="8 9">
    <name type="scientific">Monilinia fructigena</name>
    <dbReference type="NCBI Taxonomy" id="38457"/>
    <lineage>
        <taxon>Eukaryota</taxon>
        <taxon>Fungi</taxon>
        <taxon>Dikarya</taxon>
        <taxon>Ascomycota</taxon>
        <taxon>Pezizomycotina</taxon>
        <taxon>Leotiomycetes</taxon>
        <taxon>Helotiales</taxon>
        <taxon>Sclerotiniaceae</taxon>
        <taxon>Monilinia</taxon>
    </lineage>
</organism>
<evidence type="ECO:0000313" key="8">
    <source>
        <dbReference type="EMBL" id="RAL63869.1"/>
    </source>
</evidence>
<dbReference type="InterPro" id="IPR051346">
    <property type="entry name" value="OTU_Deubiquitinase"/>
</dbReference>
<dbReference type="PANTHER" id="PTHR13367">
    <property type="entry name" value="UBIQUITIN THIOESTERASE"/>
    <property type="match status" value="1"/>
</dbReference>
<evidence type="ECO:0000256" key="2">
    <source>
        <dbReference type="ARBA" id="ARBA00012759"/>
    </source>
</evidence>
<dbReference type="OrthoDB" id="3182339at2759"/>
<keyword evidence="9" id="KW-1185">Reference proteome</keyword>
<sequence length="674" mass="75909">MSNCSKSDRTAIRNFITEPKVSTAVGKAVKSIFPDNPALKQNLFHVRGLLVHRILLLALKKRWHVQYGLHPERDPIAVPFYAKGIASDQAEWGHPDVAILLTCLAFYYDGLNGKQLYQSLEHVLKSDGPASIYDQWSINCPTLPDALREWNSINLEDEQQMLDLKLQASGWEIPLSSLDNPNSMTTGFSGTNDNRNLLPLTLKQQDLPGLSHTNAAVLSYLLQQRNRRYVVIADDRNRHISETELLCRISKRGIRVLIDAGAQILEFNNEALARAWLDIDRSAQAAVFFDDSGKPMVAHKGVVVYLDEAHCRGVDLKLPADSMGALTLGLGVTKDHIVQGAMRLRQLATTQAITFFAPPEVNQNFLTDAGQREQYLDTLRQKEQLSLERLYGVKTKSKAVVGSGTLTPRISDYVKELDAMRKNFRDNGDAVHHSALQEVEQEREVAYEIEAVREMQKPTHCAAWSFPGLDKDIVTFTRTGRLPAGSTCCEQAFLALRKTSLYVSKEFLRSVKVTSQPHDNFLRPVSWILWSPVTQTALSSYRRNELLIPILRNTLAPACYSLDLCSTYKPARCSFTSRISDIMRYQHFQKLDCTDMVVSAIVCSSGGLYFEFSKYEYLCNFLGFQAAQNMGESQKTYLENEFNGVPDANDNSKTQKSVCFTSRPLTFLQEWLSV</sequence>
<keyword evidence="6" id="KW-0788">Thiol protease</keyword>
<dbReference type="PANTHER" id="PTHR13367:SF32">
    <property type="entry name" value="DUF6606 DOMAIN-CONTAINING PROTEIN"/>
    <property type="match status" value="1"/>
</dbReference>
<accession>A0A395IZU3</accession>
<dbReference type="EMBL" id="QKRW01000017">
    <property type="protein sequence ID" value="RAL63869.1"/>
    <property type="molecule type" value="Genomic_DNA"/>
</dbReference>
<dbReference type="AlphaFoldDB" id="A0A395IZU3"/>
<evidence type="ECO:0000256" key="1">
    <source>
        <dbReference type="ARBA" id="ARBA00000707"/>
    </source>
</evidence>
<name>A0A395IZU3_9HELO</name>
<dbReference type="Proteomes" id="UP000249056">
    <property type="component" value="Unassembled WGS sequence"/>
</dbReference>
<evidence type="ECO:0000259" key="7">
    <source>
        <dbReference type="Pfam" id="PF12359"/>
    </source>
</evidence>
<dbReference type="EC" id="3.4.19.12" evidence="2"/>
<keyword evidence="4" id="KW-0833">Ubl conjugation pathway</keyword>
<comment type="caution">
    <text evidence="8">The sequence shown here is derived from an EMBL/GenBank/DDBJ whole genome shotgun (WGS) entry which is preliminary data.</text>
</comment>
<evidence type="ECO:0000256" key="3">
    <source>
        <dbReference type="ARBA" id="ARBA00022670"/>
    </source>
</evidence>
<dbReference type="InterPro" id="IPR022105">
    <property type="entry name" value="DUF3645"/>
</dbReference>
<dbReference type="Pfam" id="PF12359">
    <property type="entry name" value="DUF3645"/>
    <property type="match status" value="1"/>
</dbReference>
<evidence type="ECO:0000256" key="4">
    <source>
        <dbReference type="ARBA" id="ARBA00022786"/>
    </source>
</evidence>
<proteinExistence type="predicted"/>
<evidence type="ECO:0000256" key="5">
    <source>
        <dbReference type="ARBA" id="ARBA00022801"/>
    </source>
</evidence>
<evidence type="ECO:0000256" key="6">
    <source>
        <dbReference type="ARBA" id="ARBA00022807"/>
    </source>
</evidence>
<reference evidence="8 9" key="1">
    <citation type="submission" date="2018-06" db="EMBL/GenBank/DDBJ databases">
        <title>Genome Sequence of the Brown Rot Fungal Pathogen Monilinia fructigena.</title>
        <authorList>
            <person name="Landi L."/>
            <person name="De Miccolis Angelini R.M."/>
            <person name="Pollastro S."/>
            <person name="Abate D."/>
            <person name="Faretra F."/>
            <person name="Romanazzi G."/>
        </authorList>
    </citation>
    <scope>NUCLEOTIDE SEQUENCE [LARGE SCALE GENOMIC DNA]</scope>
    <source>
        <strain evidence="8 9">Mfrg269</strain>
    </source>
</reference>
<feature type="domain" description="DUF3645" evidence="7">
    <location>
        <begin position="70"/>
        <end position="102"/>
    </location>
</feature>
<keyword evidence="3" id="KW-0645">Protease</keyword>
<protein>
    <recommendedName>
        <fullName evidence="2">ubiquitinyl hydrolase 1</fullName>
        <ecNumber evidence="2">3.4.19.12</ecNumber>
    </recommendedName>
</protein>
<comment type="catalytic activity">
    <reaction evidence="1">
        <text>Thiol-dependent hydrolysis of ester, thioester, amide, peptide and isopeptide bonds formed by the C-terminal Gly of ubiquitin (a 76-residue protein attached to proteins as an intracellular targeting signal).</text>
        <dbReference type="EC" id="3.4.19.12"/>
    </reaction>
</comment>
<keyword evidence="5" id="KW-0378">Hydrolase</keyword>
<gene>
    <name evidence="8" type="ORF">DID88_003512</name>
</gene>
<evidence type="ECO:0000313" key="9">
    <source>
        <dbReference type="Proteomes" id="UP000249056"/>
    </source>
</evidence>
<dbReference type="GO" id="GO:0004843">
    <property type="term" value="F:cysteine-type deubiquitinase activity"/>
    <property type="evidence" value="ECO:0007669"/>
    <property type="project" value="UniProtKB-EC"/>
</dbReference>